<gene>
    <name evidence="1" type="ORF">SAMN05216218_10232</name>
</gene>
<dbReference type="STRING" id="660518.SAMN05216218_10232"/>
<dbReference type="AlphaFoldDB" id="A0A1G7GGF2"/>
<evidence type="ECO:0000313" key="1">
    <source>
        <dbReference type="EMBL" id="SDE87242.1"/>
    </source>
</evidence>
<name>A0A1G7GGF2_9EURY</name>
<organism evidence="1 2">
    <name type="scientific">Halorientalis regularis</name>
    <dbReference type="NCBI Taxonomy" id="660518"/>
    <lineage>
        <taxon>Archaea</taxon>
        <taxon>Methanobacteriati</taxon>
        <taxon>Methanobacteriota</taxon>
        <taxon>Stenosarchaea group</taxon>
        <taxon>Halobacteria</taxon>
        <taxon>Halobacteriales</taxon>
        <taxon>Haloarculaceae</taxon>
        <taxon>Halorientalis</taxon>
    </lineage>
</organism>
<dbReference type="SUPFAM" id="SSF55718">
    <property type="entry name" value="SCP-like"/>
    <property type="match status" value="1"/>
</dbReference>
<evidence type="ECO:0000313" key="2">
    <source>
        <dbReference type="Proteomes" id="UP000199076"/>
    </source>
</evidence>
<dbReference type="EMBL" id="FNBK01000002">
    <property type="protein sequence ID" value="SDE87242.1"/>
    <property type="molecule type" value="Genomic_DNA"/>
</dbReference>
<dbReference type="InterPro" id="IPR036527">
    <property type="entry name" value="SCP2_sterol-bd_dom_sf"/>
</dbReference>
<dbReference type="Proteomes" id="UP000199076">
    <property type="component" value="Unassembled WGS sequence"/>
</dbReference>
<dbReference type="RefSeq" id="WP_092687585.1">
    <property type="nucleotide sequence ID" value="NZ_FNBK01000002.1"/>
</dbReference>
<dbReference type="Gene3D" id="3.30.1050.10">
    <property type="entry name" value="SCP2 sterol-binding domain"/>
    <property type="match status" value="1"/>
</dbReference>
<protein>
    <submittedName>
        <fullName evidence="1">Putative sterol carrier protein</fullName>
    </submittedName>
</protein>
<dbReference type="OrthoDB" id="51304at2157"/>
<accession>A0A1G7GGF2</accession>
<proteinExistence type="predicted"/>
<sequence>MALTLPSDADAWIDAWGEKLNDSAEYSEVGAGWGVDFNGDFLFHIRPDDTYDGEDLYFFVGLEDGVCTDAFRTGDPDGVDWGFAFRGEYSTWKRLLRQDLGAIDGLMSGEFELDGDMQRTLQYSDAAVVMTEEAAAVETEFEY</sequence>
<reference evidence="2" key="1">
    <citation type="submission" date="2016-10" db="EMBL/GenBank/DDBJ databases">
        <authorList>
            <person name="Varghese N."/>
            <person name="Submissions S."/>
        </authorList>
    </citation>
    <scope>NUCLEOTIDE SEQUENCE [LARGE SCALE GENOMIC DNA]</scope>
    <source>
        <strain evidence="2">IBRC-M 10760</strain>
    </source>
</reference>
<keyword evidence="2" id="KW-1185">Reference proteome</keyword>